<organism evidence="2 3">
    <name type="scientific">Hymenobacter crusticola</name>
    <dbReference type="NCBI Taxonomy" id="1770526"/>
    <lineage>
        <taxon>Bacteria</taxon>
        <taxon>Pseudomonadati</taxon>
        <taxon>Bacteroidota</taxon>
        <taxon>Cytophagia</taxon>
        <taxon>Cytophagales</taxon>
        <taxon>Hymenobacteraceae</taxon>
        <taxon>Hymenobacter</taxon>
    </lineage>
</organism>
<keyword evidence="3" id="KW-1185">Reference proteome</keyword>
<proteinExistence type="predicted"/>
<accession>A0A243WH50</accession>
<dbReference type="Proteomes" id="UP000194873">
    <property type="component" value="Unassembled WGS sequence"/>
</dbReference>
<feature type="transmembrane region" description="Helical" evidence="1">
    <location>
        <begin position="46"/>
        <end position="66"/>
    </location>
</feature>
<evidence type="ECO:0000313" key="2">
    <source>
        <dbReference type="EMBL" id="OUJ74545.1"/>
    </source>
</evidence>
<protein>
    <submittedName>
        <fullName evidence="2">Uncharacterized protein</fullName>
    </submittedName>
</protein>
<evidence type="ECO:0000313" key="3">
    <source>
        <dbReference type="Proteomes" id="UP000194873"/>
    </source>
</evidence>
<keyword evidence="1" id="KW-1133">Transmembrane helix</keyword>
<feature type="transmembrane region" description="Helical" evidence="1">
    <location>
        <begin position="6"/>
        <end position="25"/>
    </location>
</feature>
<evidence type="ECO:0000256" key="1">
    <source>
        <dbReference type="SAM" id="Phobius"/>
    </source>
</evidence>
<reference evidence="2 3" key="1">
    <citation type="submission" date="2017-01" db="EMBL/GenBank/DDBJ databases">
        <title>A new Hymenobacter.</title>
        <authorList>
            <person name="Liang Y."/>
            <person name="Feng F."/>
        </authorList>
    </citation>
    <scope>NUCLEOTIDE SEQUENCE [LARGE SCALE GENOMIC DNA]</scope>
    <source>
        <strain evidence="2">MIMBbqt21</strain>
    </source>
</reference>
<keyword evidence="1" id="KW-0812">Transmembrane</keyword>
<comment type="caution">
    <text evidence="2">The sequence shown here is derived from an EMBL/GenBank/DDBJ whole genome shotgun (WGS) entry which is preliminary data.</text>
</comment>
<sequence length="70" mass="8076">MAEFIGEIIIEILFQWIGGTIRWALFRGLLQRKHRSYTDYLGDEITNGWVLILIIMLFIIALNLPVPTAS</sequence>
<dbReference type="AlphaFoldDB" id="A0A243WH50"/>
<gene>
    <name evidence="2" type="ORF">BXP70_07125</name>
</gene>
<dbReference type="EMBL" id="MTSE01000003">
    <property type="protein sequence ID" value="OUJ74545.1"/>
    <property type="molecule type" value="Genomic_DNA"/>
</dbReference>
<name>A0A243WH50_9BACT</name>
<keyword evidence="1" id="KW-0472">Membrane</keyword>